<dbReference type="InterPro" id="IPR050110">
    <property type="entry name" value="Glyoxalase_II_hydrolase"/>
</dbReference>
<evidence type="ECO:0000259" key="8">
    <source>
        <dbReference type="SMART" id="SM00849"/>
    </source>
</evidence>
<evidence type="ECO:0000256" key="3">
    <source>
        <dbReference type="ARBA" id="ARBA00006759"/>
    </source>
</evidence>
<dbReference type="SMART" id="SM00849">
    <property type="entry name" value="Lactamase_B"/>
    <property type="match status" value="1"/>
</dbReference>
<comment type="catalytic activity">
    <reaction evidence="1 7">
        <text>an S-(2-hydroxyacyl)glutathione + H2O = a 2-hydroxy carboxylate + glutathione + H(+)</text>
        <dbReference type="Rhea" id="RHEA:21864"/>
        <dbReference type="ChEBI" id="CHEBI:15377"/>
        <dbReference type="ChEBI" id="CHEBI:15378"/>
        <dbReference type="ChEBI" id="CHEBI:57925"/>
        <dbReference type="ChEBI" id="CHEBI:58896"/>
        <dbReference type="ChEBI" id="CHEBI:71261"/>
        <dbReference type="EC" id="3.1.2.6"/>
    </reaction>
</comment>
<keyword evidence="4 7" id="KW-0479">Metal-binding</keyword>
<dbReference type="SUPFAM" id="SSF56281">
    <property type="entry name" value="Metallo-hydrolase/oxidoreductase"/>
    <property type="match status" value="1"/>
</dbReference>
<comment type="pathway">
    <text evidence="2 7">Secondary metabolite metabolism; methylglyoxal degradation; (R)-lactate from methylglyoxal: step 2/2.</text>
</comment>
<dbReference type="InterPro" id="IPR035680">
    <property type="entry name" value="Clx_II_MBL"/>
</dbReference>
<organism evidence="9 10">
    <name type="scientific">Solimonas terrae</name>
    <dbReference type="NCBI Taxonomy" id="1396819"/>
    <lineage>
        <taxon>Bacteria</taxon>
        <taxon>Pseudomonadati</taxon>
        <taxon>Pseudomonadota</taxon>
        <taxon>Gammaproteobacteria</taxon>
        <taxon>Nevskiales</taxon>
        <taxon>Nevskiaceae</taxon>
        <taxon>Solimonas</taxon>
    </lineage>
</organism>
<dbReference type="NCBIfam" id="TIGR03413">
    <property type="entry name" value="GSH_gloB"/>
    <property type="match status" value="1"/>
</dbReference>
<feature type="binding site" evidence="7">
    <location>
        <position position="57"/>
    </location>
    <ligand>
        <name>Zn(2+)</name>
        <dbReference type="ChEBI" id="CHEBI:29105"/>
        <label>2</label>
    </ligand>
</feature>
<dbReference type="Pfam" id="PF00753">
    <property type="entry name" value="Lactamase_B"/>
    <property type="match status" value="1"/>
</dbReference>
<dbReference type="PANTHER" id="PTHR43705">
    <property type="entry name" value="HYDROXYACYLGLUTATHIONE HYDROLASE"/>
    <property type="match status" value="1"/>
</dbReference>
<comment type="cofactor">
    <cofactor evidence="7">
        <name>Zn(2+)</name>
        <dbReference type="ChEBI" id="CHEBI:29105"/>
    </cofactor>
    <text evidence="7">Binds 2 Zn(2+) ions per subunit.</text>
</comment>
<feature type="domain" description="Metallo-beta-lactamase" evidence="8">
    <location>
        <begin position="12"/>
        <end position="166"/>
    </location>
</feature>
<dbReference type="InterPro" id="IPR036866">
    <property type="entry name" value="RibonucZ/Hydroxyglut_hydro"/>
</dbReference>
<dbReference type="InterPro" id="IPR017782">
    <property type="entry name" value="Hydroxyacylglutathione_Hdrlase"/>
</dbReference>
<gene>
    <name evidence="7 9" type="primary">gloB</name>
    <name evidence="9" type="ORF">G7Y85_02775</name>
</gene>
<evidence type="ECO:0000256" key="7">
    <source>
        <dbReference type="HAMAP-Rule" id="MF_01374"/>
    </source>
</evidence>
<dbReference type="RefSeq" id="WP_166251309.1">
    <property type="nucleotide sequence ID" value="NZ_JAAMOW010000001.1"/>
</dbReference>
<proteinExistence type="inferred from homology"/>
<dbReference type="GO" id="GO:0004416">
    <property type="term" value="F:hydroxyacylglutathione hydrolase activity"/>
    <property type="evidence" value="ECO:0007669"/>
    <property type="project" value="UniProtKB-UniRule"/>
</dbReference>
<dbReference type="InterPro" id="IPR032282">
    <property type="entry name" value="HAGH_C"/>
</dbReference>
<dbReference type="PIRSF" id="PIRSF005457">
    <property type="entry name" value="Glx"/>
    <property type="match status" value="1"/>
</dbReference>
<evidence type="ECO:0000256" key="1">
    <source>
        <dbReference type="ARBA" id="ARBA00001623"/>
    </source>
</evidence>
<dbReference type="Pfam" id="PF16123">
    <property type="entry name" value="HAGH_C"/>
    <property type="match status" value="1"/>
</dbReference>
<accession>A0A6M2BMM0</accession>
<dbReference type="HAMAP" id="MF_01374">
    <property type="entry name" value="Glyoxalase_2"/>
    <property type="match status" value="1"/>
</dbReference>
<feature type="binding site" evidence="7">
    <location>
        <position position="58"/>
    </location>
    <ligand>
        <name>Zn(2+)</name>
        <dbReference type="ChEBI" id="CHEBI:29105"/>
        <label>2</label>
    </ligand>
</feature>
<feature type="binding site" evidence="7">
    <location>
        <position position="128"/>
    </location>
    <ligand>
        <name>Zn(2+)</name>
        <dbReference type="ChEBI" id="CHEBI:29105"/>
        <label>1</label>
    </ligand>
</feature>
<evidence type="ECO:0000256" key="4">
    <source>
        <dbReference type="ARBA" id="ARBA00022723"/>
    </source>
</evidence>
<comment type="subunit">
    <text evidence="7">Monomer.</text>
</comment>
<keyword evidence="10" id="KW-1185">Reference proteome</keyword>
<dbReference type="UniPathway" id="UPA00619">
    <property type="reaction ID" value="UER00676"/>
</dbReference>
<dbReference type="Proteomes" id="UP000472676">
    <property type="component" value="Unassembled WGS sequence"/>
</dbReference>
<feature type="binding site" evidence="7">
    <location>
        <position position="55"/>
    </location>
    <ligand>
        <name>Zn(2+)</name>
        <dbReference type="ChEBI" id="CHEBI:29105"/>
        <label>1</label>
    </ligand>
</feature>
<feature type="binding site" evidence="7">
    <location>
        <position position="166"/>
    </location>
    <ligand>
        <name>Zn(2+)</name>
        <dbReference type="ChEBI" id="CHEBI:29105"/>
        <label>2</label>
    </ligand>
</feature>
<keyword evidence="6 7" id="KW-0862">Zinc</keyword>
<sequence length="256" mass="27678">MITVQPLPAFTDNYIWALRRDRQAIVVDPGDGSVVQRWLDAESLQLTAIVITHHHPDHTAGIAPLRQRWDVPVCGPRAEQATIPGLTTLLDDGDRVELFGEPYTVMAVPGHTLGHIAYCGGGRLFCGDTLFSAGCGRLFEGTPAQMHASLSRLAALPGETAVYCTHEYTTANLAFAAAVEPDNADLQARIAEVRSLRAADRPSLPSTIALERRHNPFLRSAVREVQSSAAQHAGQPLDGEVAVFAALRAWKDGFRG</sequence>
<comment type="caution">
    <text evidence="9">The sequence shown here is derived from an EMBL/GenBank/DDBJ whole genome shotgun (WGS) entry which is preliminary data.</text>
</comment>
<evidence type="ECO:0000313" key="10">
    <source>
        <dbReference type="Proteomes" id="UP000472676"/>
    </source>
</evidence>
<evidence type="ECO:0000256" key="6">
    <source>
        <dbReference type="ARBA" id="ARBA00022833"/>
    </source>
</evidence>
<feature type="binding site" evidence="7">
    <location>
        <position position="128"/>
    </location>
    <ligand>
        <name>Zn(2+)</name>
        <dbReference type="ChEBI" id="CHEBI:29105"/>
        <label>2</label>
    </ligand>
</feature>
<feature type="binding site" evidence="7">
    <location>
        <position position="53"/>
    </location>
    <ligand>
        <name>Zn(2+)</name>
        <dbReference type="ChEBI" id="CHEBI:29105"/>
        <label>1</label>
    </ligand>
</feature>
<keyword evidence="5 7" id="KW-0378">Hydrolase</keyword>
<reference evidence="9 10" key="1">
    <citation type="journal article" date="2014" name="Int. J. Syst. Evol. Microbiol.">
        <title>Solimonas terrae sp. nov., isolated from soil.</title>
        <authorList>
            <person name="Kim S.J."/>
            <person name="Moon J.Y."/>
            <person name="Weon H.Y."/>
            <person name="Ahn J.H."/>
            <person name="Chen W.M."/>
            <person name="Kwon S.W."/>
        </authorList>
    </citation>
    <scope>NUCLEOTIDE SEQUENCE [LARGE SCALE GENOMIC DNA]</scope>
    <source>
        <strain evidence="9 10">KIS83-12</strain>
    </source>
</reference>
<dbReference type="Gene3D" id="3.60.15.10">
    <property type="entry name" value="Ribonuclease Z/Hydroxyacylglutathione hydrolase-like"/>
    <property type="match status" value="1"/>
</dbReference>
<name>A0A6M2BMM0_9GAMM</name>
<dbReference type="PANTHER" id="PTHR43705:SF1">
    <property type="entry name" value="HYDROXYACYLGLUTATHIONE HYDROLASE GLOB"/>
    <property type="match status" value="1"/>
</dbReference>
<dbReference type="EMBL" id="JAAMOW010000001">
    <property type="protein sequence ID" value="NGY03678.1"/>
    <property type="molecule type" value="Genomic_DNA"/>
</dbReference>
<dbReference type="CDD" id="cd07723">
    <property type="entry name" value="hydroxyacylglutathione_hydrolase_MBL-fold"/>
    <property type="match status" value="1"/>
</dbReference>
<evidence type="ECO:0000256" key="2">
    <source>
        <dbReference type="ARBA" id="ARBA00004963"/>
    </source>
</evidence>
<comment type="function">
    <text evidence="7">Thiolesterase that catalyzes the hydrolysis of S-D-lactoyl-glutathione to form glutathione and D-lactic acid.</text>
</comment>
<dbReference type="GO" id="GO:0019243">
    <property type="term" value="P:methylglyoxal catabolic process to D-lactate via S-lactoyl-glutathione"/>
    <property type="evidence" value="ECO:0007669"/>
    <property type="project" value="UniProtKB-UniRule"/>
</dbReference>
<evidence type="ECO:0000313" key="9">
    <source>
        <dbReference type="EMBL" id="NGY03678.1"/>
    </source>
</evidence>
<dbReference type="InterPro" id="IPR001279">
    <property type="entry name" value="Metallo-B-lactamas"/>
</dbReference>
<protein>
    <recommendedName>
        <fullName evidence="7">Hydroxyacylglutathione hydrolase</fullName>
        <ecNumber evidence="7">3.1.2.6</ecNumber>
    </recommendedName>
    <alternativeName>
        <fullName evidence="7">Glyoxalase II</fullName>
        <shortName evidence="7">Glx II</shortName>
    </alternativeName>
</protein>
<evidence type="ECO:0000256" key="5">
    <source>
        <dbReference type="ARBA" id="ARBA00022801"/>
    </source>
</evidence>
<dbReference type="EC" id="3.1.2.6" evidence="7"/>
<dbReference type="AlphaFoldDB" id="A0A6M2BMM0"/>
<comment type="similarity">
    <text evidence="3 7">Belongs to the metallo-beta-lactamase superfamily. Glyoxalase II family.</text>
</comment>
<dbReference type="GO" id="GO:0046872">
    <property type="term" value="F:metal ion binding"/>
    <property type="evidence" value="ECO:0007669"/>
    <property type="project" value="UniProtKB-KW"/>
</dbReference>
<feature type="binding site" evidence="7">
    <location>
        <position position="111"/>
    </location>
    <ligand>
        <name>Zn(2+)</name>
        <dbReference type="ChEBI" id="CHEBI:29105"/>
        <label>1</label>
    </ligand>
</feature>